<keyword evidence="3" id="KW-0813">Transport</keyword>
<evidence type="ECO:0000256" key="1">
    <source>
        <dbReference type="ARBA" id="ARBA00004141"/>
    </source>
</evidence>
<gene>
    <name evidence="10" type="ORF">PYTT_0317</name>
</gene>
<evidence type="ECO:0000313" key="10">
    <source>
        <dbReference type="EMBL" id="SEH73376.1"/>
    </source>
</evidence>
<keyword evidence="11" id="KW-1185">Reference proteome</keyword>
<dbReference type="EMBL" id="LT629973">
    <property type="protein sequence ID" value="SEH73376.1"/>
    <property type="molecule type" value="Genomic_DNA"/>
</dbReference>
<feature type="transmembrane region" description="Helical" evidence="7">
    <location>
        <begin position="82"/>
        <end position="99"/>
    </location>
</feature>
<comment type="subcellular location">
    <subcellularLocation>
        <location evidence="1">Membrane</location>
        <topology evidence="1">Multi-pass membrane protein</topology>
    </subcellularLocation>
</comment>
<feature type="domain" description="Cation efflux protein transmembrane" evidence="8">
    <location>
        <begin position="17"/>
        <end position="220"/>
    </location>
</feature>
<keyword evidence="5 7" id="KW-1133">Transmembrane helix</keyword>
<evidence type="ECO:0000256" key="4">
    <source>
        <dbReference type="ARBA" id="ARBA00022692"/>
    </source>
</evidence>
<dbReference type="GO" id="GO:0015341">
    <property type="term" value="F:zinc efflux antiporter activity"/>
    <property type="evidence" value="ECO:0007669"/>
    <property type="project" value="TreeGrafter"/>
</dbReference>
<dbReference type="Gene3D" id="1.20.1510.10">
    <property type="entry name" value="Cation efflux protein transmembrane domain"/>
    <property type="match status" value="1"/>
</dbReference>
<sequence length="471" mass="51923">MEHHESKHEKTKAALSSVLWSALLTGLKFAVGITTGSLGLISEALHSGLDFIAAAVTLYAVRVASRPADDDHPYGHGKVENLSALGETLLLIITAIWVIQEAISRLVTGDIEINPTIWAFAVIIISLVVDINRSAMLYRVARKHNSQALEADAAHFSTDIWSSAAVLLGLICVSCAQFVPEGSFWHSALLRADIIAALAVAFLILHVSYDLGKRAINALMDGGTSTKTAEIRERLRERMPTYPVTRLRVRESGNKTYVEMEICAPKDLHVDTAHDISNAIENIVTDMYPEAEVLVHVEPGDGDCPLSRELMVRHIALSHRFSVHGYALACTPEQGDVLFLDVELPPELKLSQTLVAVRAFETDVRNRLGIARIVSHIEPDSRDFRTRTPLDLPSEAVIRETVSEIFRLHPEAEFRTWEILTSQDAPILLITAGISEAQNVHDSHVLLKRMEDELKREMPAFGKISIALANG</sequence>
<dbReference type="NCBIfam" id="TIGR01297">
    <property type="entry name" value="CDF"/>
    <property type="match status" value="1"/>
</dbReference>
<dbReference type="InterPro" id="IPR027469">
    <property type="entry name" value="Cation_efflux_TMD_sf"/>
</dbReference>
<dbReference type="InterPro" id="IPR002524">
    <property type="entry name" value="Cation_efflux"/>
</dbReference>
<dbReference type="SUPFAM" id="SSF160240">
    <property type="entry name" value="Cation efflux protein cytoplasmic domain-like"/>
    <property type="match status" value="1"/>
</dbReference>
<organism evidence="10 11">
    <name type="scientific">Akkermansia glycaniphila</name>
    <dbReference type="NCBI Taxonomy" id="1679444"/>
    <lineage>
        <taxon>Bacteria</taxon>
        <taxon>Pseudomonadati</taxon>
        <taxon>Verrucomicrobiota</taxon>
        <taxon>Verrucomicrobiia</taxon>
        <taxon>Verrucomicrobiales</taxon>
        <taxon>Akkermansiaceae</taxon>
        <taxon>Akkermansia</taxon>
    </lineage>
</organism>
<dbReference type="KEGG" id="agl:PYTT_0317"/>
<dbReference type="OrthoDB" id="9806522at2"/>
<evidence type="ECO:0000256" key="2">
    <source>
        <dbReference type="ARBA" id="ARBA00008114"/>
    </source>
</evidence>
<evidence type="ECO:0000313" key="11">
    <source>
        <dbReference type="Proteomes" id="UP000176204"/>
    </source>
</evidence>
<keyword evidence="6 7" id="KW-0472">Membrane</keyword>
<evidence type="ECO:0000259" key="8">
    <source>
        <dbReference type="Pfam" id="PF01545"/>
    </source>
</evidence>
<dbReference type="RefSeq" id="WP_067772752.1">
    <property type="nucleotide sequence ID" value="NZ_JACVVN010000002.1"/>
</dbReference>
<dbReference type="Pfam" id="PF16916">
    <property type="entry name" value="ZT_dimer"/>
    <property type="match status" value="1"/>
</dbReference>
<dbReference type="PANTHER" id="PTHR43840">
    <property type="entry name" value="MITOCHONDRIAL METAL TRANSPORTER 1-RELATED"/>
    <property type="match status" value="1"/>
</dbReference>
<feature type="transmembrane region" description="Helical" evidence="7">
    <location>
        <begin position="185"/>
        <end position="205"/>
    </location>
</feature>
<protein>
    <submittedName>
        <fullName evidence="10">Cation efflux protein</fullName>
    </submittedName>
</protein>
<comment type="similarity">
    <text evidence="2">Belongs to the cation diffusion facilitator (CDF) transporter (TC 2.A.4) family.</text>
</comment>
<proteinExistence type="inferred from homology"/>
<dbReference type="InterPro" id="IPR027470">
    <property type="entry name" value="Cation_efflux_CTD"/>
</dbReference>
<dbReference type="STRING" id="1679444.PYTT_0317"/>
<dbReference type="GO" id="GO:0005886">
    <property type="term" value="C:plasma membrane"/>
    <property type="evidence" value="ECO:0007669"/>
    <property type="project" value="TreeGrafter"/>
</dbReference>
<dbReference type="Gene3D" id="3.30.70.1350">
    <property type="entry name" value="Cation efflux protein, cytoplasmic domain"/>
    <property type="match status" value="1"/>
</dbReference>
<evidence type="ECO:0000256" key="6">
    <source>
        <dbReference type="ARBA" id="ARBA00023136"/>
    </source>
</evidence>
<evidence type="ECO:0000256" key="3">
    <source>
        <dbReference type="ARBA" id="ARBA00022448"/>
    </source>
</evidence>
<evidence type="ECO:0000259" key="9">
    <source>
        <dbReference type="Pfam" id="PF16916"/>
    </source>
</evidence>
<feature type="transmembrane region" description="Helical" evidence="7">
    <location>
        <begin position="119"/>
        <end position="140"/>
    </location>
</feature>
<accession>A0A1H6KNG8</accession>
<evidence type="ECO:0000256" key="7">
    <source>
        <dbReference type="SAM" id="Phobius"/>
    </source>
</evidence>
<dbReference type="GO" id="GO:0015086">
    <property type="term" value="F:cadmium ion transmembrane transporter activity"/>
    <property type="evidence" value="ECO:0007669"/>
    <property type="project" value="TreeGrafter"/>
</dbReference>
<dbReference type="Proteomes" id="UP000176204">
    <property type="component" value="Chromosome I"/>
</dbReference>
<dbReference type="PANTHER" id="PTHR43840:SF15">
    <property type="entry name" value="MITOCHONDRIAL METAL TRANSPORTER 1-RELATED"/>
    <property type="match status" value="1"/>
</dbReference>
<reference evidence="11" key="1">
    <citation type="submission" date="2016-09" db="EMBL/GenBank/DDBJ databases">
        <authorList>
            <person name="Koehorst J."/>
        </authorList>
    </citation>
    <scope>NUCLEOTIDE SEQUENCE [LARGE SCALE GENOMIC DNA]</scope>
</reference>
<feature type="domain" description="Cation efflux protein cytoplasmic" evidence="9">
    <location>
        <begin position="228"/>
        <end position="299"/>
    </location>
</feature>
<dbReference type="GO" id="GO:0015093">
    <property type="term" value="F:ferrous iron transmembrane transporter activity"/>
    <property type="evidence" value="ECO:0007669"/>
    <property type="project" value="TreeGrafter"/>
</dbReference>
<feature type="transmembrane region" description="Helical" evidence="7">
    <location>
        <begin position="160"/>
        <end position="179"/>
    </location>
</feature>
<dbReference type="Pfam" id="PF01545">
    <property type="entry name" value="Cation_efflux"/>
    <property type="match status" value="1"/>
</dbReference>
<dbReference type="InterPro" id="IPR058533">
    <property type="entry name" value="Cation_efflux_TM"/>
</dbReference>
<dbReference type="GO" id="GO:0006882">
    <property type="term" value="P:intracellular zinc ion homeostasis"/>
    <property type="evidence" value="ECO:0007669"/>
    <property type="project" value="TreeGrafter"/>
</dbReference>
<dbReference type="InterPro" id="IPR050291">
    <property type="entry name" value="CDF_Transporter"/>
</dbReference>
<dbReference type="SUPFAM" id="SSF161111">
    <property type="entry name" value="Cation efflux protein transmembrane domain-like"/>
    <property type="match status" value="1"/>
</dbReference>
<name>A0A1H6KNG8_9BACT</name>
<feature type="transmembrane region" description="Helical" evidence="7">
    <location>
        <begin position="40"/>
        <end position="61"/>
    </location>
</feature>
<keyword evidence="4 7" id="KW-0812">Transmembrane</keyword>
<dbReference type="InterPro" id="IPR036837">
    <property type="entry name" value="Cation_efflux_CTD_sf"/>
</dbReference>
<dbReference type="AlphaFoldDB" id="A0A1H6KNG8"/>
<evidence type="ECO:0000256" key="5">
    <source>
        <dbReference type="ARBA" id="ARBA00022989"/>
    </source>
</evidence>